<evidence type="ECO:0000313" key="17">
    <source>
        <dbReference type="Proteomes" id="UP000242642"/>
    </source>
</evidence>
<feature type="domain" description="PAS" evidence="15">
    <location>
        <begin position="25"/>
        <end position="76"/>
    </location>
</feature>
<evidence type="ECO:0000256" key="2">
    <source>
        <dbReference type="ARBA" id="ARBA00022475"/>
    </source>
</evidence>
<dbReference type="SUPFAM" id="SSF58104">
    <property type="entry name" value="Methyl-accepting chemotaxis protein (MCP) signaling domain"/>
    <property type="match status" value="1"/>
</dbReference>
<accession>A0A1I0A9R6</accession>
<keyword evidence="2" id="KW-1003">Cell membrane</keyword>
<keyword evidence="5" id="KW-0997">Cell inner membrane</keyword>
<dbReference type="FunFam" id="3.30.450.20:FF:000046">
    <property type="entry name" value="Aerotaxis sensor receptor"/>
    <property type="match status" value="1"/>
</dbReference>
<gene>
    <name evidence="16" type="ORF">SAMN02583745_00853</name>
</gene>
<dbReference type="InterPro" id="IPR051310">
    <property type="entry name" value="MCP_chemotaxis"/>
</dbReference>
<dbReference type="SUPFAM" id="SSF55785">
    <property type="entry name" value="PYP-like sensor domain (PAS domain)"/>
    <property type="match status" value="1"/>
</dbReference>
<feature type="transmembrane region" description="Helical" evidence="13">
    <location>
        <begin position="168"/>
        <end position="187"/>
    </location>
</feature>
<dbReference type="AlphaFoldDB" id="A0A1I0A9R6"/>
<dbReference type="PANTHER" id="PTHR43531:SF7">
    <property type="entry name" value="AEROTAXIS RECEPTOR"/>
    <property type="match status" value="1"/>
</dbReference>
<dbReference type="GO" id="GO:0005886">
    <property type="term" value="C:plasma membrane"/>
    <property type="evidence" value="ECO:0007669"/>
    <property type="project" value="UniProtKB-SubCell"/>
</dbReference>
<evidence type="ECO:0000256" key="4">
    <source>
        <dbReference type="ARBA" id="ARBA00022500"/>
    </source>
</evidence>
<evidence type="ECO:0000256" key="10">
    <source>
        <dbReference type="ARBA" id="ARBA00029447"/>
    </source>
</evidence>
<dbReference type="InterPro" id="IPR000014">
    <property type="entry name" value="PAS"/>
</dbReference>
<keyword evidence="4" id="KW-0145">Chemotaxis</keyword>
<dbReference type="STRING" id="1123402.SAMN02583745_00853"/>
<keyword evidence="8 13" id="KW-0472">Membrane</keyword>
<keyword evidence="7 13" id="KW-1133">Transmembrane helix</keyword>
<dbReference type="InterPro" id="IPR013655">
    <property type="entry name" value="PAS_fold_3"/>
</dbReference>
<evidence type="ECO:0000259" key="14">
    <source>
        <dbReference type="PROSITE" id="PS50111"/>
    </source>
</evidence>
<dbReference type="Pfam" id="PF08447">
    <property type="entry name" value="PAS_3"/>
    <property type="match status" value="1"/>
</dbReference>
<dbReference type="GO" id="GO:0007165">
    <property type="term" value="P:signal transduction"/>
    <property type="evidence" value="ECO:0007669"/>
    <property type="project" value="UniProtKB-KW"/>
</dbReference>
<comment type="subcellular location">
    <subcellularLocation>
        <location evidence="1">Cell inner membrane</location>
        <topology evidence="1">Multi-pass membrane protein</topology>
    </subcellularLocation>
</comment>
<keyword evidence="9 11" id="KW-0807">Transducer</keyword>
<reference evidence="17" key="1">
    <citation type="submission" date="2016-10" db="EMBL/GenBank/DDBJ databases">
        <authorList>
            <person name="Varghese N."/>
            <person name="Submissions S."/>
        </authorList>
    </citation>
    <scope>NUCLEOTIDE SEQUENCE [LARGE SCALE GENOMIC DNA]</scope>
    <source>
        <strain evidence="17">DSM 18579</strain>
    </source>
</reference>
<dbReference type="GO" id="GO:0052131">
    <property type="term" value="P:positive aerotaxis"/>
    <property type="evidence" value="ECO:0007669"/>
    <property type="project" value="UniProtKB-ARBA"/>
</dbReference>
<keyword evidence="3" id="KW-0488">Methylation</keyword>
<dbReference type="EMBL" id="FOHV01000005">
    <property type="protein sequence ID" value="SES90941.1"/>
    <property type="molecule type" value="Genomic_DNA"/>
</dbReference>
<evidence type="ECO:0000256" key="8">
    <source>
        <dbReference type="ARBA" id="ARBA00023136"/>
    </source>
</evidence>
<keyword evidence="6 13" id="KW-0812">Transmembrane</keyword>
<comment type="similarity">
    <text evidence="10">Belongs to the methyl-accepting chemotaxis (MCP) protein family.</text>
</comment>
<evidence type="ECO:0000256" key="12">
    <source>
        <dbReference type="SAM" id="Coils"/>
    </source>
</evidence>
<dbReference type="Gene3D" id="3.30.450.20">
    <property type="entry name" value="PAS domain"/>
    <property type="match status" value="1"/>
</dbReference>
<protein>
    <submittedName>
        <fullName evidence="16">Methyl-accepting chemotaxis sensory transducer with Pas/Pac sensor</fullName>
    </submittedName>
</protein>
<dbReference type="Gene3D" id="1.10.287.950">
    <property type="entry name" value="Methyl-accepting chemotaxis protein"/>
    <property type="match status" value="1"/>
</dbReference>
<feature type="coiled-coil region" evidence="12">
    <location>
        <begin position="400"/>
        <end position="490"/>
    </location>
</feature>
<evidence type="ECO:0000256" key="11">
    <source>
        <dbReference type="PROSITE-ProRule" id="PRU00284"/>
    </source>
</evidence>
<name>A0A1I0A9R6_9GAMM</name>
<feature type="domain" description="Methyl-accepting transducer" evidence="14">
    <location>
        <begin position="270"/>
        <end position="499"/>
    </location>
</feature>
<dbReference type="Pfam" id="PF00015">
    <property type="entry name" value="MCPsignal"/>
    <property type="match status" value="1"/>
</dbReference>
<evidence type="ECO:0000256" key="13">
    <source>
        <dbReference type="SAM" id="Phobius"/>
    </source>
</evidence>
<dbReference type="RefSeq" id="WP_093318065.1">
    <property type="nucleotide sequence ID" value="NZ_FOHV01000005.1"/>
</dbReference>
<evidence type="ECO:0000256" key="1">
    <source>
        <dbReference type="ARBA" id="ARBA00004429"/>
    </source>
</evidence>
<dbReference type="PROSITE" id="PS50111">
    <property type="entry name" value="CHEMOTAXIS_TRANSDUC_2"/>
    <property type="match status" value="1"/>
</dbReference>
<keyword evidence="12" id="KW-0175">Coiled coil</keyword>
<dbReference type="Proteomes" id="UP000242642">
    <property type="component" value="Unassembled WGS sequence"/>
</dbReference>
<dbReference type="InterPro" id="IPR035965">
    <property type="entry name" value="PAS-like_dom_sf"/>
</dbReference>
<organism evidence="16 17">
    <name type="scientific">Thorsellia anophelis DSM 18579</name>
    <dbReference type="NCBI Taxonomy" id="1123402"/>
    <lineage>
        <taxon>Bacteria</taxon>
        <taxon>Pseudomonadati</taxon>
        <taxon>Pseudomonadota</taxon>
        <taxon>Gammaproteobacteria</taxon>
        <taxon>Enterobacterales</taxon>
        <taxon>Thorselliaceae</taxon>
        <taxon>Thorsellia</taxon>
    </lineage>
</organism>
<dbReference type="FunFam" id="1.10.287.950:FF:000001">
    <property type="entry name" value="Methyl-accepting chemotaxis sensory transducer"/>
    <property type="match status" value="1"/>
</dbReference>
<evidence type="ECO:0000313" key="16">
    <source>
        <dbReference type="EMBL" id="SES90941.1"/>
    </source>
</evidence>
<dbReference type="SMART" id="SM00283">
    <property type="entry name" value="MA"/>
    <property type="match status" value="1"/>
</dbReference>
<evidence type="ECO:0000259" key="15">
    <source>
        <dbReference type="PROSITE" id="PS50112"/>
    </source>
</evidence>
<sequence length="514" mass="56787">MRNNQPVTQKEFELDSKTTLTSTTDLDSYINYANEAFTKVSGFTYDELHGQPHNIVRHPDMPKEAFEDMWRTIKGGEPWSAAVKNRRRNGDHYWVTANAMPVIKNNQHIGYMSIRTKPSRSQIQEAEALYKAMNEKKSNFKLYKGVLIRKGLLSIFNFNKTMSFRLRAFLPPIFLTFAMLLTAWLVAIDMTKFLILGSATVIFNLILILWIESQLIKPVLKMKNYAIGVASGKEFGSVTINKADEIGMTIRSISQIGLKFKWVIDDLTEEAASVQTAGNMIVDEMNALIVQIDRATENVNSTASAMAQITSNVKNTSDAAKQASEFAEVANSSAIKGGQAMKQIIDTMHDISDSSQKIGDIISIIDGIAFQTNILALNAAVEAARAGEQGRGFAVVAGEVRSLAQRSAQAANEIKGLIEKSITTVNAGSTLVEHADKEINEIVQQVQRVNEMINDISTATHEQTQGIVQVDLAIDDLDKIIRENANLTQQTMDVTKTLQAKTQDLVNATTAFDS</sequence>
<evidence type="ECO:0000256" key="7">
    <source>
        <dbReference type="ARBA" id="ARBA00022989"/>
    </source>
</evidence>
<evidence type="ECO:0000256" key="5">
    <source>
        <dbReference type="ARBA" id="ARBA00022519"/>
    </source>
</evidence>
<dbReference type="PANTHER" id="PTHR43531">
    <property type="entry name" value="PROTEIN ICFG"/>
    <property type="match status" value="1"/>
</dbReference>
<feature type="transmembrane region" description="Helical" evidence="13">
    <location>
        <begin position="193"/>
        <end position="211"/>
    </location>
</feature>
<dbReference type="PROSITE" id="PS50112">
    <property type="entry name" value="PAS"/>
    <property type="match status" value="1"/>
</dbReference>
<evidence type="ECO:0000256" key="3">
    <source>
        <dbReference type="ARBA" id="ARBA00022481"/>
    </source>
</evidence>
<dbReference type="InterPro" id="IPR004089">
    <property type="entry name" value="MCPsignal_dom"/>
</dbReference>
<keyword evidence="17" id="KW-1185">Reference proteome</keyword>
<evidence type="ECO:0000256" key="9">
    <source>
        <dbReference type="ARBA" id="ARBA00023224"/>
    </source>
</evidence>
<evidence type="ECO:0000256" key="6">
    <source>
        <dbReference type="ARBA" id="ARBA00022692"/>
    </source>
</evidence>
<dbReference type="CDD" id="cd00130">
    <property type="entry name" value="PAS"/>
    <property type="match status" value="1"/>
</dbReference>
<proteinExistence type="inferred from homology"/>
<dbReference type="NCBIfam" id="TIGR00229">
    <property type="entry name" value="sensory_box"/>
    <property type="match status" value="1"/>
</dbReference>
<dbReference type="CDD" id="cd11386">
    <property type="entry name" value="MCP_signal"/>
    <property type="match status" value="1"/>
</dbReference>
<dbReference type="OrthoDB" id="9812260at2"/>
<dbReference type="GO" id="GO:0004888">
    <property type="term" value="F:transmembrane signaling receptor activity"/>
    <property type="evidence" value="ECO:0007669"/>
    <property type="project" value="TreeGrafter"/>
</dbReference>